<sequence>MILVNNSAAKIKRLAKLAGIDIVVEGKKTVIPNDKEQLKIVLGFLDEDAYKGPFLNNMFLANSKRKIKQ</sequence>
<evidence type="ECO:0000313" key="1">
    <source>
        <dbReference type="EMBL" id="BCK82927.1"/>
    </source>
</evidence>
<organism evidence="1 2">
    <name type="scientific">Pusillibacter faecalis</name>
    <dbReference type="NCBI Taxonomy" id="2714358"/>
    <lineage>
        <taxon>Bacteria</taxon>
        <taxon>Bacillati</taxon>
        <taxon>Bacillota</taxon>
        <taxon>Clostridia</taxon>
        <taxon>Eubacteriales</taxon>
        <taxon>Oscillospiraceae</taxon>
        <taxon>Pusillibacter</taxon>
    </lineage>
</organism>
<gene>
    <name evidence="1" type="ORF">MM59RIKEN_02460</name>
</gene>
<dbReference type="EMBL" id="AP023420">
    <property type="protein sequence ID" value="BCK82927.1"/>
    <property type="molecule type" value="Genomic_DNA"/>
</dbReference>
<dbReference type="AlphaFoldDB" id="A0A810Q9J9"/>
<dbReference type="Proteomes" id="UP000679848">
    <property type="component" value="Chromosome"/>
</dbReference>
<dbReference type="KEGG" id="pfaa:MM59RIKEN_02460"/>
<keyword evidence="2" id="KW-1185">Reference proteome</keyword>
<evidence type="ECO:0000313" key="2">
    <source>
        <dbReference type="Proteomes" id="UP000679848"/>
    </source>
</evidence>
<proteinExistence type="predicted"/>
<accession>A0A810Q9J9</accession>
<name>A0A810Q9J9_9FIRM</name>
<protein>
    <submittedName>
        <fullName evidence="1">Uncharacterized protein</fullName>
    </submittedName>
</protein>
<reference evidence="1" key="1">
    <citation type="submission" date="2020-09" db="EMBL/GenBank/DDBJ databases">
        <title>New species isolated from human feces.</title>
        <authorList>
            <person name="Kitahara M."/>
            <person name="Shigeno Y."/>
            <person name="Shime M."/>
            <person name="Matsumoto Y."/>
            <person name="Nakamura S."/>
            <person name="Motooka D."/>
            <person name="Fukuoka S."/>
            <person name="Nishikawa H."/>
            <person name="Benno Y."/>
        </authorList>
    </citation>
    <scope>NUCLEOTIDE SEQUENCE</scope>
    <source>
        <strain evidence="1">MM59</strain>
    </source>
</reference>